<dbReference type="InterPro" id="IPR006379">
    <property type="entry name" value="HAD-SF_hydro_IIB"/>
</dbReference>
<dbReference type="AlphaFoldDB" id="A0A6P1YHM2"/>
<dbReference type="NCBIfam" id="TIGR00685">
    <property type="entry name" value="T6PP"/>
    <property type="match status" value="1"/>
</dbReference>
<evidence type="ECO:0000256" key="4">
    <source>
        <dbReference type="RuleBase" id="RU361117"/>
    </source>
</evidence>
<dbReference type="InterPro" id="IPR003337">
    <property type="entry name" value="Trehalose_PPase"/>
</dbReference>
<dbReference type="PANTHER" id="PTHR43768:SF3">
    <property type="entry name" value="TREHALOSE 6-PHOSPHATE PHOSPHATASE"/>
    <property type="match status" value="1"/>
</dbReference>
<sequence>MARARTAPGHGMQPLPRADWALFLDIDGTLIEHADHPEGIRVPAHLPELLTGLQTSLDGAVALVSGRSIDWMDHRLAPARLAAAGQHGGEIRLAPDAPSVPIPVPAWRKPLEQTLVRELALWPGVYVERKPLSLAVHFRAVPEHGDAIMARVEELGTRMDPSVEFLRGRCVLEVRQRGFNKGTAVDTLMASTLFSGRTPIFLGDDITDEDGFRAARAAGGLAVAVGPRPTSQADFRLATPEDVRAWLGRFPQALERMPS</sequence>
<keyword evidence="4" id="KW-0460">Magnesium</keyword>
<dbReference type="InterPro" id="IPR044651">
    <property type="entry name" value="OTSB-like"/>
</dbReference>
<accession>A0A6P1YHM2</accession>
<dbReference type="Pfam" id="PF02358">
    <property type="entry name" value="Trehalose_PPase"/>
    <property type="match status" value="1"/>
</dbReference>
<dbReference type="NCBIfam" id="TIGR01484">
    <property type="entry name" value="HAD-SF-IIB"/>
    <property type="match status" value="1"/>
</dbReference>
<comment type="cofactor">
    <cofactor evidence="4">
        <name>Mg(2+)</name>
        <dbReference type="ChEBI" id="CHEBI:18420"/>
    </cofactor>
</comment>
<proteinExistence type="inferred from homology"/>
<evidence type="ECO:0000256" key="3">
    <source>
        <dbReference type="ARBA" id="ARBA00022801"/>
    </source>
</evidence>
<evidence type="ECO:0000256" key="2">
    <source>
        <dbReference type="ARBA" id="ARBA00008770"/>
    </source>
</evidence>
<dbReference type="GO" id="GO:0004805">
    <property type="term" value="F:trehalose-phosphatase activity"/>
    <property type="evidence" value="ECO:0007669"/>
    <property type="project" value="UniProtKB-EC"/>
</dbReference>
<protein>
    <recommendedName>
        <fullName evidence="4">Trehalose 6-phosphate phosphatase</fullName>
        <ecNumber evidence="4">3.1.3.12</ecNumber>
    </recommendedName>
</protein>
<comment type="similarity">
    <text evidence="2 4">Belongs to the trehalose phosphatase family.</text>
</comment>
<evidence type="ECO:0000313" key="5">
    <source>
        <dbReference type="EMBL" id="QIB32585.1"/>
    </source>
</evidence>
<comment type="catalytic activity">
    <reaction evidence="4">
        <text>alpha,alpha-trehalose 6-phosphate + H2O = alpha,alpha-trehalose + phosphate</text>
        <dbReference type="Rhea" id="RHEA:23420"/>
        <dbReference type="ChEBI" id="CHEBI:15377"/>
        <dbReference type="ChEBI" id="CHEBI:16551"/>
        <dbReference type="ChEBI" id="CHEBI:43474"/>
        <dbReference type="ChEBI" id="CHEBI:58429"/>
        <dbReference type="EC" id="3.1.3.12"/>
    </reaction>
</comment>
<dbReference type="InterPro" id="IPR036412">
    <property type="entry name" value="HAD-like_sf"/>
</dbReference>
<reference evidence="5 6" key="1">
    <citation type="submission" date="2020-02" db="EMBL/GenBank/DDBJ databases">
        <authorList>
            <person name="Li G."/>
        </authorList>
    </citation>
    <scope>NUCLEOTIDE SEQUENCE [LARGE SCALE GENOMIC DNA]</scope>
    <source>
        <strain evidence="5 6">DSM 102029</strain>
    </source>
</reference>
<organism evidence="5 6">
    <name type="scientific">Ancylobacter pratisalsi</name>
    <dbReference type="NCBI Taxonomy" id="1745854"/>
    <lineage>
        <taxon>Bacteria</taxon>
        <taxon>Pseudomonadati</taxon>
        <taxon>Pseudomonadota</taxon>
        <taxon>Alphaproteobacteria</taxon>
        <taxon>Hyphomicrobiales</taxon>
        <taxon>Xanthobacteraceae</taxon>
        <taxon>Ancylobacter</taxon>
    </lineage>
</organism>
<dbReference type="InterPro" id="IPR023214">
    <property type="entry name" value="HAD_sf"/>
</dbReference>
<keyword evidence="3 4" id="KW-0378">Hydrolase</keyword>
<evidence type="ECO:0000313" key="6">
    <source>
        <dbReference type="Proteomes" id="UP000464751"/>
    </source>
</evidence>
<keyword evidence="4" id="KW-0479">Metal-binding</keyword>
<gene>
    <name evidence="5" type="primary">otsB</name>
    <name evidence="5" type="ORF">G3A50_01860</name>
</gene>
<dbReference type="EMBL" id="CP048630">
    <property type="protein sequence ID" value="QIB32585.1"/>
    <property type="molecule type" value="Genomic_DNA"/>
</dbReference>
<dbReference type="GO" id="GO:0046872">
    <property type="term" value="F:metal ion binding"/>
    <property type="evidence" value="ECO:0007669"/>
    <property type="project" value="UniProtKB-KW"/>
</dbReference>
<dbReference type="Proteomes" id="UP000464751">
    <property type="component" value="Chromosome"/>
</dbReference>
<dbReference type="EC" id="3.1.3.12" evidence="4"/>
<dbReference type="Gene3D" id="3.40.50.1000">
    <property type="entry name" value="HAD superfamily/HAD-like"/>
    <property type="match status" value="1"/>
</dbReference>
<evidence type="ECO:0000256" key="1">
    <source>
        <dbReference type="ARBA" id="ARBA00005199"/>
    </source>
</evidence>
<dbReference type="SUPFAM" id="SSF56784">
    <property type="entry name" value="HAD-like"/>
    <property type="match status" value="1"/>
</dbReference>
<dbReference type="KEGG" id="apra:G3A50_01860"/>
<dbReference type="UniPathway" id="UPA00299"/>
<name>A0A6P1YHM2_9HYPH</name>
<comment type="pathway">
    <text evidence="1 4">Glycan biosynthesis; trehalose biosynthesis.</text>
</comment>
<dbReference type="GO" id="GO:0005992">
    <property type="term" value="P:trehalose biosynthetic process"/>
    <property type="evidence" value="ECO:0007669"/>
    <property type="project" value="UniProtKB-UniPathway"/>
</dbReference>
<keyword evidence="6" id="KW-1185">Reference proteome</keyword>
<dbReference type="Gene3D" id="3.30.70.1020">
    <property type="entry name" value="Trehalose-6-phosphate phosphatase related protein, domain 2"/>
    <property type="match status" value="1"/>
</dbReference>
<dbReference type="PANTHER" id="PTHR43768">
    <property type="entry name" value="TREHALOSE 6-PHOSPHATE PHOSPHATASE"/>
    <property type="match status" value="1"/>
</dbReference>
<comment type="function">
    <text evidence="4">Removes the phosphate from trehalose 6-phosphate to produce free trehalose.</text>
</comment>